<evidence type="ECO:0000313" key="1">
    <source>
        <dbReference type="EMBL" id="MBO0904666.1"/>
    </source>
</evidence>
<gene>
    <name evidence="1" type="ORF">J1C47_13535</name>
</gene>
<name>A0ABS3J4R8_9HYPH</name>
<proteinExistence type="predicted"/>
<protein>
    <submittedName>
        <fullName evidence="1">Uncharacterized protein</fullName>
    </submittedName>
</protein>
<dbReference type="Proteomes" id="UP000664288">
    <property type="component" value="Unassembled WGS sequence"/>
</dbReference>
<keyword evidence="2" id="KW-1185">Reference proteome</keyword>
<comment type="caution">
    <text evidence="1">The sequence shown here is derived from an EMBL/GenBank/DDBJ whole genome shotgun (WGS) entry which is preliminary data.</text>
</comment>
<dbReference type="RefSeq" id="WP_207351303.1">
    <property type="nucleotide sequence ID" value="NZ_JAFMPY010000013.1"/>
</dbReference>
<accession>A0ABS3J4R8</accession>
<evidence type="ECO:0000313" key="2">
    <source>
        <dbReference type="Proteomes" id="UP000664288"/>
    </source>
</evidence>
<reference evidence="1 2" key="1">
    <citation type="submission" date="2021-03" db="EMBL/GenBank/DDBJ databases">
        <title>Whole genome sequence of Jiella sp. MQZ13P-4.</title>
        <authorList>
            <person name="Tuo L."/>
        </authorList>
    </citation>
    <scope>NUCLEOTIDE SEQUENCE [LARGE SCALE GENOMIC DNA]</scope>
    <source>
        <strain evidence="1 2">MQZ13P-4</strain>
    </source>
</reference>
<organism evidence="1 2">
    <name type="scientific">Jiella sonneratiae</name>
    <dbReference type="NCBI Taxonomy" id="2816856"/>
    <lineage>
        <taxon>Bacteria</taxon>
        <taxon>Pseudomonadati</taxon>
        <taxon>Pseudomonadota</taxon>
        <taxon>Alphaproteobacteria</taxon>
        <taxon>Hyphomicrobiales</taxon>
        <taxon>Aurantimonadaceae</taxon>
        <taxon>Jiella</taxon>
    </lineage>
</organism>
<dbReference type="EMBL" id="JAFMPY010000013">
    <property type="protein sequence ID" value="MBO0904666.1"/>
    <property type="molecule type" value="Genomic_DNA"/>
</dbReference>
<sequence length="103" mass="11190">MAARQKALQAPITDELRDRFTHLAWTASSNLMAALADMASSQNSVGQVAAKLNRARDFVLLCEDVLRETEACSAMGHDFRVYGEASAAEDDDEEAVGRIWGCA</sequence>